<dbReference type="HOGENOM" id="CLU_1465998_0_0_7"/>
<dbReference type="EMBL" id="JH600068">
    <property type="protein sequence ID" value="EIG54570.1"/>
    <property type="molecule type" value="Genomic_DNA"/>
</dbReference>
<gene>
    <name evidence="3" type="ORF">DesU5LDRAFT_2927</name>
</gene>
<dbReference type="OrthoDB" id="5455923at2"/>
<feature type="chain" id="PRO_5003663062" description="DUF2059 domain-containing protein" evidence="2">
    <location>
        <begin position="25"/>
        <end position="184"/>
    </location>
</feature>
<dbReference type="AlphaFoldDB" id="I2Q464"/>
<protein>
    <recommendedName>
        <fullName evidence="4">DUF2059 domain-containing protein</fullName>
    </recommendedName>
</protein>
<feature type="signal peptide" evidence="2">
    <location>
        <begin position="1"/>
        <end position="24"/>
    </location>
</feature>
<evidence type="ECO:0008006" key="4">
    <source>
        <dbReference type="Google" id="ProtNLM"/>
    </source>
</evidence>
<evidence type="ECO:0000256" key="1">
    <source>
        <dbReference type="SAM" id="MobiDB-lite"/>
    </source>
</evidence>
<evidence type="ECO:0000313" key="3">
    <source>
        <dbReference type="EMBL" id="EIG54570.1"/>
    </source>
</evidence>
<feature type="region of interest" description="Disordered" evidence="1">
    <location>
        <begin position="27"/>
        <end position="54"/>
    </location>
</feature>
<sequence length="184" mass="19460">MTVGRLACLLLGALLLLGAPVPGAAQGRIPAPPPRLGTPPARSQPREAAREPGRDAGRDVFLQAIGMLAGQGLVLGHESLDGIFVRYENKLLPKDQALASLGDAARYADLVLAAFRGRLMGELSDQEKKDLALLIGFYEIERQAIEALAAYVRSGGGKNREAFGQLQERVAAIVRQISLGGGQP</sequence>
<accession>I2Q464</accession>
<reference evidence="3" key="1">
    <citation type="submission" date="2011-11" db="EMBL/GenBank/DDBJ databases">
        <title>Improved High-Quality Draft sequence of Desulfovibrio sp. U5L.</title>
        <authorList>
            <consortium name="US DOE Joint Genome Institute"/>
            <person name="Lucas S."/>
            <person name="Han J."/>
            <person name="Lapidus A."/>
            <person name="Cheng J.-F."/>
            <person name="Goodwin L."/>
            <person name="Pitluck S."/>
            <person name="Peters L."/>
            <person name="Ovchinnikova G."/>
            <person name="Held B."/>
            <person name="Detter J.C."/>
            <person name="Han C."/>
            <person name="Tapia R."/>
            <person name="Land M."/>
            <person name="Hauser L."/>
            <person name="Kyrpides N."/>
            <person name="Ivanova N."/>
            <person name="Pagani I."/>
            <person name="Gabster J."/>
            <person name="Walker C."/>
            <person name="Stolyar S."/>
            <person name="Stahl D."/>
            <person name="Arkin A."/>
            <person name="Dehal P."/>
            <person name="Hazen T."/>
            <person name="Woyke T."/>
        </authorList>
    </citation>
    <scope>NUCLEOTIDE SEQUENCE [LARGE SCALE GENOMIC DNA]</scope>
    <source>
        <strain evidence="3">U5L</strain>
    </source>
</reference>
<evidence type="ECO:0000256" key="2">
    <source>
        <dbReference type="SAM" id="SignalP"/>
    </source>
</evidence>
<keyword evidence="2" id="KW-0732">Signal</keyword>
<name>I2Q464_9BACT</name>
<organism evidence="3">
    <name type="scientific">Desulfovibrio sp. U5L</name>
    <dbReference type="NCBI Taxonomy" id="596152"/>
    <lineage>
        <taxon>Bacteria</taxon>
        <taxon>Pseudomonadati</taxon>
        <taxon>Thermodesulfobacteriota</taxon>
        <taxon>Desulfovibrionia</taxon>
        <taxon>Desulfovibrionales</taxon>
        <taxon>Desulfovibrionaceae</taxon>
        <taxon>Desulfovibrio</taxon>
    </lineage>
</organism>
<dbReference type="STRING" id="596152.DesU5LDRAFT_2927"/>
<proteinExistence type="predicted"/>
<feature type="compositionally biased region" description="Basic and acidic residues" evidence="1">
    <location>
        <begin position="44"/>
        <end position="54"/>
    </location>
</feature>
<dbReference type="eggNOG" id="ENOG5031PKB">
    <property type="taxonomic scope" value="Bacteria"/>
</dbReference>